<gene>
    <name evidence="2" type="ORF">TSOC_014048</name>
</gene>
<dbReference type="AlphaFoldDB" id="A0A2J7ZIP6"/>
<evidence type="ECO:0000256" key="1">
    <source>
        <dbReference type="SAM" id="MobiDB-lite"/>
    </source>
</evidence>
<feature type="non-terminal residue" evidence="2">
    <location>
        <position position="1"/>
    </location>
</feature>
<name>A0A2J7ZIP6_9CHLO</name>
<protein>
    <submittedName>
        <fullName evidence="2">Uncharacterized protein</fullName>
    </submittedName>
</protein>
<dbReference type="EMBL" id="PGGS01001669">
    <property type="protein sequence ID" value="PNH00142.1"/>
    <property type="molecule type" value="Genomic_DNA"/>
</dbReference>
<sequence>LGGASGLTQGREGRQFGGTVHRRDARAAGRGWQRRQGAGGPARLAAHRGQHHSQPGAGRVPGGPCPAGGARRVELGPGLLRRGHRGGILLHCRRRRADRRWRGRPGPRQDPEQRLPAGLRAGGRRLATVSAARLAQPLPAQHAGPGGQRAQAVHRDRKCARRRQV</sequence>
<proteinExistence type="predicted"/>
<organism evidence="2 3">
    <name type="scientific">Tetrabaena socialis</name>
    <dbReference type="NCBI Taxonomy" id="47790"/>
    <lineage>
        <taxon>Eukaryota</taxon>
        <taxon>Viridiplantae</taxon>
        <taxon>Chlorophyta</taxon>
        <taxon>core chlorophytes</taxon>
        <taxon>Chlorophyceae</taxon>
        <taxon>CS clade</taxon>
        <taxon>Chlamydomonadales</taxon>
        <taxon>Tetrabaenaceae</taxon>
        <taxon>Tetrabaena</taxon>
    </lineage>
</organism>
<evidence type="ECO:0000313" key="2">
    <source>
        <dbReference type="EMBL" id="PNH00142.1"/>
    </source>
</evidence>
<evidence type="ECO:0000313" key="3">
    <source>
        <dbReference type="Proteomes" id="UP000236333"/>
    </source>
</evidence>
<feature type="region of interest" description="Disordered" evidence="1">
    <location>
        <begin position="1"/>
        <end position="71"/>
    </location>
</feature>
<accession>A0A2J7ZIP6</accession>
<feature type="compositionally biased region" description="Low complexity" evidence="1">
    <location>
        <begin position="28"/>
        <end position="44"/>
    </location>
</feature>
<keyword evidence="3" id="KW-1185">Reference proteome</keyword>
<feature type="region of interest" description="Disordered" evidence="1">
    <location>
        <begin position="138"/>
        <end position="165"/>
    </location>
</feature>
<reference evidence="2 3" key="1">
    <citation type="journal article" date="2017" name="Mol. Biol. Evol.">
        <title>The 4-celled Tetrabaena socialis nuclear genome reveals the essential components for genetic control of cell number at the origin of multicellularity in the volvocine lineage.</title>
        <authorList>
            <person name="Featherston J."/>
            <person name="Arakaki Y."/>
            <person name="Hanschen E.R."/>
            <person name="Ferris P.J."/>
            <person name="Michod R.E."/>
            <person name="Olson B.J.S.C."/>
            <person name="Nozaki H."/>
            <person name="Durand P.M."/>
        </authorList>
    </citation>
    <scope>NUCLEOTIDE SEQUENCE [LARGE SCALE GENOMIC DNA]</scope>
    <source>
        <strain evidence="2 3">NIES-571</strain>
    </source>
</reference>
<feature type="non-terminal residue" evidence="2">
    <location>
        <position position="165"/>
    </location>
</feature>
<feature type="compositionally biased region" description="Basic residues" evidence="1">
    <location>
        <begin position="155"/>
        <end position="165"/>
    </location>
</feature>
<comment type="caution">
    <text evidence="2">The sequence shown here is derived from an EMBL/GenBank/DDBJ whole genome shotgun (WGS) entry which is preliminary data.</text>
</comment>
<dbReference type="Proteomes" id="UP000236333">
    <property type="component" value="Unassembled WGS sequence"/>
</dbReference>